<organism evidence="1 2">
    <name type="scientific">Nosema bombycis (strain CQ1 / CVCC 102059)</name>
    <name type="common">Microsporidian parasite</name>
    <name type="synonym">Pebrine of silkworm</name>
    <dbReference type="NCBI Taxonomy" id="578461"/>
    <lineage>
        <taxon>Eukaryota</taxon>
        <taxon>Fungi</taxon>
        <taxon>Fungi incertae sedis</taxon>
        <taxon>Microsporidia</taxon>
        <taxon>Nosematidae</taxon>
        <taxon>Nosema</taxon>
    </lineage>
</organism>
<gene>
    <name evidence="1" type="ORF">NBO_369g0003</name>
</gene>
<sequence length="215" mass="25403">MKYINVFKSYWIFLILENATCSISKSHRRKSDLPFCLRNPNPYIQCATLNLDGDFEVENLFQNEILKNFIGLIENLSDEKDILEKFNNEQDFNNKSFAIVKTLIDISKWKEKSCGRFDFLSYLNESIKLIENFRPLLVEKKKFSKVKALSDSIEKIISQLENISILLPKVIRLFEDKKDDSRFKSVKDALNSFQTYIKELKKKLQIIRFYCSKIL</sequence>
<dbReference type="Proteomes" id="UP000016927">
    <property type="component" value="Unassembled WGS sequence"/>
</dbReference>
<dbReference type="VEuPathDB" id="MicrosporidiaDB:NBO_369g0003"/>
<dbReference type="HOGENOM" id="CLU_1283587_0_0_1"/>
<reference evidence="1 2" key="1">
    <citation type="journal article" date="2013" name="BMC Genomics">
        <title>Comparative genomics of parasitic silkworm microsporidia reveal an association between genome expansion and host adaptation.</title>
        <authorList>
            <person name="Pan G."/>
            <person name="Xu J."/>
            <person name="Li T."/>
            <person name="Xia Q."/>
            <person name="Liu S.L."/>
            <person name="Zhang G."/>
            <person name="Li S."/>
            <person name="Li C."/>
            <person name="Liu H."/>
            <person name="Yang L."/>
            <person name="Liu T."/>
            <person name="Zhang X."/>
            <person name="Wu Z."/>
            <person name="Fan W."/>
            <person name="Dang X."/>
            <person name="Xiang H."/>
            <person name="Tao M."/>
            <person name="Li Y."/>
            <person name="Hu J."/>
            <person name="Li Z."/>
            <person name="Lin L."/>
            <person name="Luo J."/>
            <person name="Geng L."/>
            <person name="Wang L."/>
            <person name="Long M."/>
            <person name="Wan Y."/>
            <person name="He N."/>
            <person name="Zhang Z."/>
            <person name="Lu C."/>
            <person name="Keeling P.J."/>
            <person name="Wang J."/>
            <person name="Xiang Z."/>
            <person name="Zhou Z."/>
        </authorList>
    </citation>
    <scope>NUCLEOTIDE SEQUENCE [LARGE SCALE GENOMIC DNA]</scope>
    <source>
        <strain evidence="2">CQ1 / CVCC 102059</strain>
    </source>
</reference>
<evidence type="ECO:0000313" key="2">
    <source>
        <dbReference type="Proteomes" id="UP000016927"/>
    </source>
</evidence>
<keyword evidence="2" id="KW-1185">Reference proteome</keyword>
<proteinExistence type="predicted"/>
<dbReference type="EMBL" id="KB909277">
    <property type="protein sequence ID" value="EOB12761.1"/>
    <property type="molecule type" value="Genomic_DNA"/>
</dbReference>
<dbReference type="AlphaFoldDB" id="R0KPW9"/>
<protein>
    <submittedName>
        <fullName evidence="1">Uncharacterized protein</fullName>
    </submittedName>
</protein>
<name>R0KPW9_NOSB1</name>
<accession>R0KPW9</accession>
<evidence type="ECO:0000313" key="1">
    <source>
        <dbReference type="EMBL" id="EOB12761.1"/>
    </source>
</evidence>